<feature type="region of interest" description="Disordered" evidence="1">
    <location>
        <begin position="478"/>
        <end position="570"/>
    </location>
</feature>
<protein>
    <submittedName>
        <fullName evidence="3">Uncharacterized protein</fullName>
    </submittedName>
</protein>
<dbReference type="RefSeq" id="XP_016646301.1">
    <property type="nucleotide sequence ID" value="XM_016783535.1"/>
</dbReference>
<evidence type="ECO:0000313" key="3">
    <source>
        <dbReference type="EMBL" id="KEZ46502.1"/>
    </source>
</evidence>
<feature type="transmembrane region" description="Helical" evidence="2">
    <location>
        <begin position="115"/>
        <end position="136"/>
    </location>
</feature>
<dbReference type="OMA" id="WLGFMFR"/>
<keyword evidence="2" id="KW-0812">Transmembrane</keyword>
<keyword evidence="4" id="KW-1185">Reference proteome</keyword>
<keyword evidence="2" id="KW-1133">Transmembrane helix</keyword>
<evidence type="ECO:0000256" key="2">
    <source>
        <dbReference type="SAM" id="Phobius"/>
    </source>
</evidence>
<evidence type="ECO:0000256" key="1">
    <source>
        <dbReference type="SAM" id="MobiDB-lite"/>
    </source>
</evidence>
<name>A0A084GGP0_PSEDA</name>
<feature type="compositionally biased region" description="Polar residues" evidence="1">
    <location>
        <begin position="489"/>
        <end position="502"/>
    </location>
</feature>
<dbReference type="OrthoDB" id="5404940at2759"/>
<dbReference type="VEuPathDB" id="FungiDB:SAPIO_CDS0844"/>
<feature type="transmembrane region" description="Helical" evidence="2">
    <location>
        <begin position="195"/>
        <end position="221"/>
    </location>
</feature>
<feature type="region of interest" description="Disordered" evidence="1">
    <location>
        <begin position="1"/>
        <end position="50"/>
    </location>
</feature>
<proteinExistence type="predicted"/>
<feature type="region of interest" description="Disordered" evidence="1">
    <location>
        <begin position="251"/>
        <end position="364"/>
    </location>
</feature>
<evidence type="ECO:0000313" key="4">
    <source>
        <dbReference type="Proteomes" id="UP000028545"/>
    </source>
</evidence>
<gene>
    <name evidence="3" type="ORF">SAPIO_CDS0844</name>
</gene>
<feature type="transmembrane region" description="Helical" evidence="2">
    <location>
        <begin position="148"/>
        <end position="168"/>
    </location>
</feature>
<feature type="region of interest" description="Disordered" evidence="1">
    <location>
        <begin position="423"/>
        <end position="453"/>
    </location>
</feature>
<organism evidence="3 4">
    <name type="scientific">Pseudallescheria apiosperma</name>
    <name type="common">Scedosporium apiospermum</name>
    <dbReference type="NCBI Taxonomy" id="563466"/>
    <lineage>
        <taxon>Eukaryota</taxon>
        <taxon>Fungi</taxon>
        <taxon>Dikarya</taxon>
        <taxon>Ascomycota</taxon>
        <taxon>Pezizomycotina</taxon>
        <taxon>Sordariomycetes</taxon>
        <taxon>Hypocreomycetidae</taxon>
        <taxon>Microascales</taxon>
        <taxon>Microascaceae</taxon>
        <taxon>Scedosporium</taxon>
    </lineage>
</organism>
<feature type="compositionally biased region" description="Polar residues" evidence="1">
    <location>
        <begin position="525"/>
        <end position="540"/>
    </location>
</feature>
<dbReference type="GeneID" id="27718996"/>
<feature type="transmembrane region" description="Helical" evidence="2">
    <location>
        <begin position="86"/>
        <end position="109"/>
    </location>
</feature>
<feature type="compositionally biased region" description="Basic and acidic residues" evidence="1">
    <location>
        <begin position="342"/>
        <end position="356"/>
    </location>
</feature>
<comment type="caution">
    <text evidence="3">The sequence shown here is derived from an EMBL/GenBank/DDBJ whole genome shotgun (WGS) entry which is preliminary data.</text>
</comment>
<dbReference type="Proteomes" id="UP000028545">
    <property type="component" value="Unassembled WGS sequence"/>
</dbReference>
<feature type="compositionally biased region" description="Basic and acidic residues" evidence="1">
    <location>
        <begin position="552"/>
        <end position="570"/>
    </location>
</feature>
<feature type="compositionally biased region" description="Basic and acidic residues" evidence="1">
    <location>
        <begin position="7"/>
        <end position="16"/>
    </location>
</feature>
<feature type="compositionally biased region" description="Polar residues" evidence="1">
    <location>
        <begin position="305"/>
        <end position="317"/>
    </location>
</feature>
<keyword evidence="2" id="KW-0472">Membrane</keyword>
<dbReference type="KEGG" id="sapo:SAPIO_CDS0844"/>
<sequence>MPPPREPFLDGVERYDPMSPTKPFDPKAVTRASFEPKPKKPKPKGPLVSFNRHPDAHVPLSYRSSNYKPMSRRTKQWIVWMRRVQLCLRLLALVANLGILAMMILISGIDNKTSWVLRIMSGLGALHCLYAVYHLARPAGGRTPSSSAAYQLFAALSDLCVVPVYAFGAKVVNDKSPEWSTILADKDLVETFSLVLYYLLLSSGGLHTLSLCISIWLGVMFRKITLMPPDMNPLEEHLTARSRHKKAKSSVSTVYTDYSSEKRLSTPSESRGPTVPFHHTRAGSSVTFGSRDSRLDLPSRHYQITPGTSTPRHSTCSIDVKRASLPASRSSNRGSYVGVPVDEPHFENSYDNDSPRSSKQPRTGKFTETWHATDSLISRTQQRNRALAAQERDRASKSYEILNQPYTYDDSGDEAERDENILTGSDCEDSRGAYDQHPNPLRLNPATPPRPKTPYYAFPSNVLSETSLNKRTVSGSMDITDERPVGAPTTRNSGYRNSSIQPESAFYSKPYGELKPATPPIMVGSNRQVSSGNDYDSQAASRFGRRNVSGKVAEEGRAGRAYERLSRYGD</sequence>
<accession>A0A084GGP0</accession>
<dbReference type="AlphaFoldDB" id="A0A084GGP0"/>
<dbReference type="EMBL" id="JOWA01000033">
    <property type="protein sequence ID" value="KEZ46502.1"/>
    <property type="molecule type" value="Genomic_DNA"/>
</dbReference>
<reference evidence="3 4" key="1">
    <citation type="journal article" date="2014" name="Genome Announc.">
        <title>Draft genome sequence of the pathogenic fungus Scedosporium apiospermum.</title>
        <authorList>
            <person name="Vandeputte P."/>
            <person name="Ghamrawi S."/>
            <person name="Rechenmann M."/>
            <person name="Iltis A."/>
            <person name="Giraud S."/>
            <person name="Fleury M."/>
            <person name="Thornton C."/>
            <person name="Delhaes L."/>
            <person name="Meyer W."/>
            <person name="Papon N."/>
            <person name="Bouchara J.P."/>
        </authorList>
    </citation>
    <scope>NUCLEOTIDE SEQUENCE [LARGE SCALE GENOMIC DNA]</scope>
    <source>
        <strain evidence="3 4">IHEM 14462</strain>
    </source>
</reference>
<dbReference type="HOGENOM" id="CLU_018980_1_0_1"/>